<dbReference type="Pfam" id="PF00583">
    <property type="entry name" value="Acetyltransf_1"/>
    <property type="match status" value="1"/>
</dbReference>
<dbReference type="InterPro" id="IPR000182">
    <property type="entry name" value="GNAT_dom"/>
</dbReference>
<evidence type="ECO:0000259" key="3">
    <source>
        <dbReference type="PROSITE" id="PS51186"/>
    </source>
</evidence>
<dbReference type="PROSITE" id="PS51186">
    <property type="entry name" value="GNAT"/>
    <property type="match status" value="1"/>
</dbReference>
<sequence length="189" mass="21572">MATAYDVRALPAPLILNEINKFVALRLLSLQVDPSLFGSTYEREIAFTEDQWRQRLDGHNKVTFVATISDSNDEPWVATMSIVAPSEIIFDYLAPVRNTDVGKDSDIYVMFGMWVRPEHRRRGLGKRLIEEGLEWIRKDNVKDGKVPKVLVLQLKEENVAGWALYGKMGFEVLPLKGESGHPWMFCYVA</sequence>
<dbReference type="EMBL" id="KN833001">
    <property type="protein sequence ID" value="KIM81080.1"/>
    <property type="molecule type" value="Genomic_DNA"/>
</dbReference>
<dbReference type="InterPro" id="IPR050680">
    <property type="entry name" value="YpeA/RimI_acetyltransf"/>
</dbReference>
<accession>A0A0C3F8J6</accession>
<name>A0A0C3F8J6_PILCF</name>
<keyword evidence="5" id="KW-1185">Reference proteome</keyword>
<dbReference type="Proteomes" id="UP000054166">
    <property type="component" value="Unassembled WGS sequence"/>
</dbReference>
<dbReference type="HOGENOM" id="CLU_013985_6_2_1"/>
<feature type="domain" description="N-acetyltransferase" evidence="3">
    <location>
        <begin position="23"/>
        <end position="189"/>
    </location>
</feature>
<protein>
    <recommendedName>
        <fullName evidence="3">N-acetyltransferase domain-containing protein</fullName>
    </recommendedName>
</protein>
<dbReference type="InParanoid" id="A0A0C3F8J6"/>
<reference evidence="5" key="2">
    <citation type="submission" date="2015-01" db="EMBL/GenBank/DDBJ databases">
        <title>Evolutionary Origins and Diversification of the Mycorrhizal Mutualists.</title>
        <authorList>
            <consortium name="DOE Joint Genome Institute"/>
            <consortium name="Mycorrhizal Genomics Consortium"/>
            <person name="Kohler A."/>
            <person name="Kuo A."/>
            <person name="Nagy L.G."/>
            <person name="Floudas D."/>
            <person name="Copeland A."/>
            <person name="Barry K.W."/>
            <person name="Cichocki N."/>
            <person name="Veneault-Fourrey C."/>
            <person name="LaButti K."/>
            <person name="Lindquist E.A."/>
            <person name="Lipzen A."/>
            <person name="Lundell T."/>
            <person name="Morin E."/>
            <person name="Murat C."/>
            <person name="Riley R."/>
            <person name="Ohm R."/>
            <person name="Sun H."/>
            <person name="Tunlid A."/>
            <person name="Henrissat B."/>
            <person name="Grigoriev I.V."/>
            <person name="Hibbett D.S."/>
            <person name="Martin F."/>
        </authorList>
    </citation>
    <scope>NUCLEOTIDE SEQUENCE [LARGE SCALE GENOMIC DNA]</scope>
    <source>
        <strain evidence="5">F 1598</strain>
    </source>
</reference>
<dbReference type="InterPro" id="IPR016181">
    <property type="entry name" value="Acyl_CoA_acyltransferase"/>
</dbReference>
<evidence type="ECO:0000256" key="2">
    <source>
        <dbReference type="ARBA" id="ARBA00023315"/>
    </source>
</evidence>
<gene>
    <name evidence="4" type="ORF">PILCRDRAFT_821921</name>
</gene>
<keyword evidence="2" id="KW-0012">Acyltransferase</keyword>
<dbReference type="Gene3D" id="3.40.630.30">
    <property type="match status" value="1"/>
</dbReference>
<reference evidence="4 5" key="1">
    <citation type="submission" date="2014-04" db="EMBL/GenBank/DDBJ databases">
        <authorList>
            <consortium name="DOE Joint Genome Institute"/>
            <person name="Kuo A."/>
            <person name="Tarkka M."/>
            <person name="Buscot F."/>
            <person name="Kohler A."/>
            <person name="Nagy L.G."/>
            <person name="Floudas D."/>
            <person name="Copeland A."/>
            <person name="Barry K.W."/>
            <person name="Cichocki N."/>
            <person name="Veneault-Fourrey C."/>
            <person name="LaButti K."/>
            <person name="Lindquist E.A."/>
            <person name="Lipzen A."/>
            <person name="Lundell T."/>
            <person name="Morin E."/>
            <person name="Murat C."/>
            <person name="Sun H."/>
            <person name="Tunlid A."/>
            <person name="Henrissat B."/>
            <person name="Grigoriev I.V."/>
            <person name="Hibbett D.S."/>
            <person name="Martin F."/>
            <person name="Nordberg H.P."/>
            <person name="Cantor M.N."/>
            <person name="Hua S.X."/>
        </authorList>
    </citation>
    <scope>NUCLEOTIDE SEQUENCE [LARGE SCALE GENOMIC DNA]</scope>
    <source>
        <strain evidence="4 5">F 1598</strain>
    </source>
</reference>
<dbReference type="PANTHER" id="PTHR43420">
    <property type="entry name" value="ACETYLTRANSFERASE"/>
    <property type="match status" value="1"/>
</dbReference>
<organism evidence="4 5">
    <name type="scientific">Piloderma croceum (strain F 1598)</name>
    <dbReference type="NCBI Taxonomy" id="765440"/>
    <lineage>
        <taxon>Eukaryota</taxon>
        <taxon>Fungi</taxon>
        <taxon>Dikarya</taxon>
        <taxon>Basidiomycota</taxon>
        <taxon>Agaricomycotina</taxon>
        <taxon>Agaricomycetes</taxon>
        <taxon>Agaricomycetidae</taxon>
        <taxon>Atheliales</taxon>
        <taxon>Atheliaceae</taxon>
        <taxon>Piloderma</taxon>
    </lineage>
</organism>
<dbReference type="OrthoDB" id="41532at2759"/>
<proteinExistence type="predicted"/>
<dbReference type="AlphaFoldDB" id="A0A0C3F8J6"/>
<evidence type="ECO:0000313" key="4">
    <source>
        <dbReference type="EMBL" id="KIM81080.1"/>
    </source>
</evidence>
<dbReference type="SUPFAM" id="SSF55729">
    <property type="entry name" value="Acyl-CoA N-acyltransferases (Nat)"/>
    <property type="match status" value="1"/>
</dbReference>
<evidence type="ECO:0000313" key="5">
    <source>
        <dbReference type="Proteomes" id="UP000054166"/>
    </source>
</evidence>
<dbReference type="CDD" id="cd04301">
    <property type="entry name" value="NAT_SF"/>
    <property type="match status" value="1"/>
</dbReference>
<dbReference type="GO" id="GO:0016747">
    <property type="term" value="F:acyltransferase activity, transferring groups other than amino-acyl groups"/>
    <property type="evidence" value="ECO:0007669"/>
    <property type="project" value="InterPro"/>
</dbReference>
<evidence type="ECO:0000256" key="1">
    <source>
        <dbReference type="ARBA" id="ARBA00022679"/>
    </source>
</evidence>
<keyword evidence="1" id="KW-0808">Transferase</keyword>
<dbReference type="PANTHER" id="PTHR43420:SF47">
    <property type="entry name" value="N-ACETYLTRANSFERASE DOMAIN-CONTAINING PROTEIN"/>
    <property type="match status" value="1"/>
</dbReference>